<gene>
    <name evidence="1" type="ORF">TWF694_003453</name>
</gene>
<comment type="caution">
    <text evidence="1">The sequence shown here is derived from an EMBL/GenBank/DDBJ whole genome shotgun (WGS) entry which is preliminary data.</text>
</comment>
<protein>
    <submittedName>
        <fullName evidence="1">Uncharacterized protein</fullName>
    </submittedName>
</protein>
<reference evidence="1 2" key="1">
    <citation type="submission" date="2019-10" db="EMBL/GenBank/DDBJ databases">
        <authorList>
            <person name="Palmer J.M."/>
        </authorList>
    </citation>
    <scope>NUCLEOTIDE SEQUENCE [LARGE SCALE GENOMIC DNA]</scope>
    <source>
        <strain evidence="1 2">TWF694</strain>
    </source>
</reference>
<accession>A0AAV9WZ40</accession>
<sequence>MFVCIDLGSNMFDMVINLLYKLETYIRVLDVFIHYITSFTHIHLINMLHHLLPFTIFLIGSHFVSAHIPYLDLYNSHNSYTSAFTFPDSLYSRALCTTTACPPRSYQYNRTSYYSSYQRKSWSKQTWSKVYVQAGDCLHFEFGIPHLPALEYPVFRPSVYLLGNCLPPSEIFGYPAPQEIPFPSFDIPYGYAPQALQFDLGNQAYEPVKFYEPQLDATFLSYLNYSVPVGCDGEVYIIVETGEKRIVEYYVAVGEKEGFPPYGSVMGIASVNETKAWANGEDARVGTYCKRQGYWERE</sequence>
<dbReference type="AlphaFoldDB" id="A0AAV9WZ40"/>
<dbReference type="Proteomes" id="UP001365542">
    <property type="component" value="Unassembled WGS sequence"/>
</dbReference>
<evidence type="ECO:0000313" key="2">
    <source>
        <dbReference type="Proteomes" id="UP001365542"/>
    </source>
</evidence>
<proteinExistence type="predicted"/>
<organism evidence="1 2">
    <name type="scientific">Orbilia ellipsospora</name>
    <dbReference type="NCBI Taxonomy" id="2528407"/>
    <lineage>
        <taxon>Eukaryota</taxon>
        <taxon>Fungi</taxon>
        <taxon>Dikarya</taxon>
        <taxon>Ascomycota</taxon>
        <taxon>Pezizomycotina</taxon>
        <taxon>Orbiliomycetes</taxon>
        <taxon>Orbiliales</taxon>
        <taxon>Orbiliaceae</taxon>
        <taxon>Orbilia</taxon>
    </lineage>
</organism>
<evidence type="ECO:0000313" key="1">
    <source>
        <dbReference type="EMBL" id="KAK6530081.1"/>
    </source>
</evidence>
<dbReference type="EMBL" id="JAVHJO010000013">
    <property type="protein sequence ID" value="KAK6530081.1"/>
    <property type="molecule type" value="Genomic_DNA"/>
</dbReference>
<keyword evidence="2" id="KW-1185">Reference proteome</keyword>
<name>A0AAV9WZ40_9PEZI</name>